<dbReference type="Proteomes" id="UP000178632">
    <property type="component" value="Unassembled WGS sequence"/>
</dbReference>
<proteinExistence type="predicted"/>
<comment type="caution">
    <text evidence="1">The sequence shown here is derived from an EMBL/GenBank/DDBJ whole genome shotgun (WGS) entry which is preliminary data.</text>
</comment>
<organism evidence="1 2">
    <name type="scientific">Candidatus Staskawiczbacteria bacterium RIFCSPLOWO2_12_FULL_37_15</name>
    <dbReference type="NCBI Taxonomy" id="1802218"/>
    <lineage>
        <taxon>Bacteria</taxon>
        <taxon>Candidatus Staskawicziibacteriota</taxon>
    </lineage>
</organism>
<protein>
    <recommendedName>
        <fullName evidence="3">Nucleotidyl transferase AbiEii/AbiGii toxin family protein</fullName>
    </recommendedName>
</protein>
<dbReference type="AlphaFoldDB" id="A0A1G2IT26"/>
<evidence type="ECO:0000313" key="2">
    <source>
        <dbReference type="Proteomes" id="UP000178632"/>
    </source>
</evidence>
<dbReference type="Gene3D" id="3.10.450.620">
    <property type="entry name" value="JHP933, nucleotidyltransferase-like core domain"/>
    <property type="match status" value="1"/>
</dbReference>
<reference evidence="1 2" key="1">
    <citation type="journal article" date="2016" name="Nat. Commun.">
        <title>Thousands of microbial genomes shed light on interconnected biogeochemical processes in an aquifer system.</title>
        <authorList>
            <person name="Anantharaman K."/>
            <person name="Brown C.T."/>
            <person name="Hug L.A."/>
            <person name="Sharon I."/>
            <person name="Castelle C.J."/>
            <person name="Probst A.J."/>
            <person name="Thomas B.C."/>
            <person name="Singh A."/>
            <person name="Wilkins M.J."/>
            <person name="Karaoz U."/>
            <person name="Brodie E.L."/>
            <person name="Williams K.H."/>
            <person name="Hubbard S.S."/>
            <person name="Banfield J.F."/>
        </authorList>
    </citation>
    <scope>NUCLEOTIDE SEQUENCE [LARGE SCALE GENOMIC DNA]</scope>
</reference>
<gene>
    <name evidence="1" type="ORF">A3G45_01390</name>
</gene>
<evidence type="ECO:0000313" key="1">
    <source>
        <dbReference type="EMBL" id="OGZ77707.1"/>
    </source>
</evidence>
<sequence length="228" mass="27274">MEKTIKMELFPIQKKVLDLFKESNLNGKFYWTGGTMLSFVYLKHRLSVDLDFFSGTSFNYDDVIGFINDLKFVLKLSKVEGKKIFDRYEFFLTNSENVRLEFVFYNFPALKPRRKLEGILIDSLDDIAANKTMAFFDRNDVKDLFDIYFLINKKRFTPQKLLKLVEKKFGVKFSEGNFWSESFKSFEKLDNLMPFLIVKNEKRKKDILKEIKKYFTKSSKKFLDRQFE</sequence>
<accession>A0A1G2IT26</accession>
<evidence type="ECO:0008006" key="3">
    <source>
        <dbReference type="Google" id="ProtNLM"/>
    </source>
</evidence>
<dbReference type="InterPro" id="IPR014942">
    <property type="entry name" value="AbiEii"/>
</dbReference>
<dbReference type="Pfam" id="PF08843">
    <property type="entry name" value="AbiEii"/>
    <property type="match status" value="1"/>
</dbReference>
<name>A0A1G2IT26_9BACT</name>
<dbReference type="EMBL" id="MHPE01000001">
    <property type="protein sequence ID" value="OGZ77707.1"/>
    <property type="molecule type" value="Genomic_DNA"/>
</dbReference>